<accession>A0A367X2Y7</accession>
<name>A0A367X2Y7_9PROT</name>
<feature type="domain" description="NmrA-like" evidence="3">
    <location>
        <begin position="9"/>
        <end position="260"/>
    </location>
</feature>
<evidence type="ECO:0000259" key="3">
    <source>
        <dbReference type="Pfam" id="PF05368"/>
    </source>
</evidence>
<keyword evidence="2" id="KW-0560">Oxidoreductase</keyword>
<organism evidence="4 5">
    <name type="scientific">Thalassospira xiamenensis</name>
    <dbReference type="NCBI Taxonomy" id="220697"/>
    <lineage>
        <taxon>Bacteria</taxon>
        <taxon>Pseudomonadati</taxon>
        <taxon>Pseudomonadota</taxon>
        <taxon>Alphaproteobacteria</taxon>
        <taxon>Rhodospirillales</taxon>
        <taxon>Thalassospiraceae</taxon>
        <taxon>Thalassospira</taxon>
    </lineage>
</organism>
<dbReference type="Gene3D" id="3.40.50.720">
    <property type="entry name" value="NAD(P)-binding Rossmann-like Domain"/>
    <property type="match status" value="1"/>
</dbReference>
<dbReference type="Pfam" id="PF05368">
    <property type="entry name" value="NmrA"/>
    <property type="match status" value="1"/>
</dbReference>
<evidence type="ECO:0000313" key="4">
    <source>
        <dbReference type="EMBL" id="RCK48044.1"/>
    </source>
</evidence>
<dbReference type="InterPro" id="IPR008030">
    <property type="entry name" value="NmrA-like"/>
</dbReference>
<evidence type="ECO:0000313" key="5">
    <source>
        <dbReference type="Proteomes" id="UP000252266"/>
    </source>
</evidence>
<keyword evidence="1" id="KW-0521">NADP</keyword>
<dbReference type="EMBL" id="JPWJ01000009">
    <property type="protein sequence ID" value="RCK48044.1"/>
    <property type="molecule type" value="Genomic_DNA"/>
</dbReference>
<dbReference type="SUPFAM" id="SSF51735">
    <property type="entry name" value="NAD(P)-binding Rossmann-fold domains"/>
    <property type="match status" value="1"/>
</dbReference>
<dbReference type="InterPro" id="IPR036291">
    <property type="entry name" value="NAD(P)-bd_dom_sf"/>
</dbReference>
<dbReference type="AlphaFoldDB" id="A0A367X2Y7"/>
<protein>
    <submittedName>
        <fullName evidence="4">2'-hydroxyisoflavone reductase</fullName>
    </submittedName>
</protein>
<evidence type="ECO:0000256" key="2">
    <source>
        <dbReference type="ARBA" id="ARBA00023002"/>
    </source>
</evidence>
<dbReference type="CDD" id="cd05259">
    <property type="entry name" value="PCBER_SDR_a"/>
    <property type="match status" value="1"/>
</dbReference>
<comment type="caution">
    <text evidence="4">The sequence shown here is derived from an EMBL/GenBank/DDBJ whole genome shotgun (WGS) entry which is preliminary data.</text>
</comment>
<proteinExistence type="predicted"/>
<dbReference type="PANTHER" id="PTHR47706">
    <property type="entry name" value="NMRA-LIKE FAMILY PROTEIN"/>
    <property type="match status" value="1"/>
</dbReference>
<dbReference type="InterPro" id="IPR051609">
    <property type="entry name" value="NmrA/Isoflavone_reductase-like"/>
</dbReference>
<dbReference type="InterPro" id="IPR045312">
    <property type="entry name" value="PCBER-like"/>
</dbReference>
<evidence type="ECO:0000256" key="1">
    <source>
        <dbReference type="ARBA" id="ARBA00022857"/>
    </source>
</evidence>
<dbReference type="RefSeq" id="WP_062961040.1">
    <property type="nucleotide sequence ID" value="NZ_JPWJ01000009.1"/>
</dbReference>
<dbReference type="GO" id="GO:0016491">
    <property type="term" value="F:oxidoreductase activity"/>
    <property type="evidence" value="ECO:0007669"/>
    <property type="project" value="UniProtKB-KW"/>
</dbReference>
<sequence>MTDKNAAQKEPILVLGAGQLGFSVLRELAPQLDPEKQPLSVLVAPGMTRSEKEMDREIVAQLNQWGAEVIEADLRTVSVSDLADRFRSFHTVVSCTGFVGGKGTQLKITNAALDDGVTRYFPWQFGVDYDIVGRGSPQDVFDEQYDVRLLLRAQNKTEWVIISTGMFTSFLFEPSFDVVNLDEKTINALGSWETKVTVTTPEDIGILTTKIILAKPPFANEVVFVAGDTVSYGQLAAIVETVTGEVFRKTELTHEILGEFLKRNPNDVMGKYRAAFAQGDGMHWDKAKTFNAANNIPTTDVECWLRAHLGDQ</sequence>
<gene>
    <name evidence="4" type="ORF">TH44_16015</name>
</gene>
<dbReference type="PANTHER" id="PTHR47706:SF6">
    <property type="entry name" value="NMRA-LIKE FAMILY PROTEIN (AFU_ORTHOLOGUE AFUA_6G00280)"/>
    <property type="match status" value="1"/>
</dbReference>
<dbReference type="Gene3D" id="3.90.25.10">
    <property type="entry name" value="UDP-galactose 4-epimerase, domain 1"/>
    <property type="match status" value="1"/>
</dbReference>
<reference evidence="4 5" key="1">
    <citation type="submission" date="2014-07" db="EMBL/GenBank/DDBJ databases">
        <title>Draft genome sequence of Thalassospira xiamenensis IB13.</title>
        <authorList>
            <person name="Lai Q."/>
            <person name="Shao Z."/>
        </authorList>
    </citation>
    <scope>NUCLEOTIDE SEQUENCE [LARGE SCALE GENOMIC DNA]</scope>
    <source>
        <strain evidence="4 5">IB13</strain>
    </source>
</reference>
<dbReference type="Proteomes" id="UP000252266">
    <property type="component" value="Unassembled WGS sequence"/>
</dbReference>